<evidence type="ECO:0000313" key="1">
    <source>
        <dbReference type="EMBL" id="MFC5006283.1"/>
    </source>
</evidence>
<reference evidence="2" key="1">
    <citation type="journal article" date="2019" name="Int. J. Syst. Evol. Microbiol.">
        <title>The Global Catalogue of Microorganisms (GCM) 10K type strain sequencing project: providing services to taxonomists for standard genome sequencing and annotation.</title>
        <authorList>
            <consortium name="The Broad Institute Genomics Platform"/>
            <consortium name="The Broad Institute Genome Sequencing Center for Infectious Disease"/>
            <person name="Wu L."/>
            <person name="Ma J."/>
        </authorList>
    </citation>
    <scope>NUCLEOTIDE SEQUENCE [LARGE SCALE GENOMIC DNA]</scope>
    <source>
        <strain evidence="2">CGMCC 4.7152</strain>
    </source>
</reference>
<name>A0ABV9WCY0_9ACTN</name>
<evidence type="ECO:0008006" key="3">
    <source>
        <dbReference type="Google" id="ProtNLM"/>
    </source>
</evidence>
<dbReference type="Proteomes" id="UP001595912">
    <property type="component" value="Unassembled WGS sequence"/>
</dbReference>
<gene>
    <name evidence="1" type="ORF">ACFPIJ_51745</name>
</gene>
<keyword evidence="2" id="KW-1185">Reference proteome</keyword>
<organism evidence="1 2">
    <name type="scientific">Dactylosporangium cerinum</name>
    <dbReference type="NCBI Taxonomy" id="1434730"/>
    <lineage>
        <taxon>Bacteria</taxon>
        <taxon>Bacillati</taxon>
        <taxon>Actinomycetota</taxon>
        <taxon>Actinomycetes</taxon>
        <taxon>Micromonosporales</taxon>
        <taxon>Micromonosporaceae</taxon>
        <taxon>Dactylosporangium</taxon>
    </lineage>
</organism>
<protein>
    <recommendedName>
        <fullName evidence="3">CYTH domain-containing protein</fullName>
    </recommendedName>
</protein>
<comment type="caution">
    <text evidence="1">The sequence shown here is derived from an EMBL/GenBank/DDBJ whole genome shotgun (WGS) entry which is preliminary data.</text>
</comment>
<dbReference type="RefSeq" id="WP_380126899.1">
    <property type="nucleotide sequence ID" value="NZ_JBHSIU010000097.1"/>
</dbReference>
<dbReference type="EMBL" id="JBHSIU010000097">
    <property type="protein sequence ID" value="MFC5006283.1"/>
    <property type="molecule type" value="Genomic_DNA"/>
</dbReference>
<evidence type="ECO:0000313" key="2">
    <source>
        <dbReference type="Proteomes" id="UP001595912"/>
    </source>
</evidence>
<accession>A0ABV9WCY0</accession>
<sequence length="240" mass="26761">MVEESDLIRTLARSADRVELKLVVTEPVATSTLGVDLAGARSRQVYFLDTHALALERCGVVVRIRSVDRRPDDVAVKLRPMTPGAVPSWLRRSRRFVVDVDALPGNYVCSGTLQRRLGDREVDQTIAAGRPLHTLLSRRQLRMLAMYAPTGFRVKDLVTLGPVDVRRGRYVADGLKRALTVERWLFPDGSTVYELSTRCETKDAPAVAARTSAFLRAHGVVPTEPQHTKTRATLRYFGQP</sequence>
<proteinExistence type="predicted"/>